<accession>A0A9N9ZJS1</accession>
<gene>
    <name evidence="1" type="ORF">CSOL1703_00018125</name>
</gene>
<dbReference type="EMBL" id="CABFOC020000065">
    <property type="protein sequence ID" value="CAH0056884.1"/>
    <property type="molecule type" value="Genomic_DNA"/>
</dbReference>
<evidence type="ECO:0000313" key="2">
    <source>
        <dbReference type="Proteomes" id="UP000775872"/>
    </source>
</evidence>
<reference evidence="1" key="1">
    <citation type="submission" date="2021-10" db="EMBL/GenBank/DDBJ databases">
        <authorList>
            <person name="Piombo E."/>
        </authorList>
    </citation>
    <scope>NUCLEOTIDE SEQUENCE</scope>
</reference>
<proteinExistence type="predicted"/>
<dbReference type="AlphaFoldDB" id="A0A9N9ZJS1"/>
<protein>
    <submittedName>
        <fullName evidence="1">Uncharacterized protein</fullName>
    </submittedName>
</protein>
<dbReference type="Proteomes" id="UP000775872">
    <property type="component" value="Unassembled WGS sequence"/>
</dbReference>
<evidence type="ECO:0000313" key="1">
    <source>
        <dbReference type="EMBL" id="CAH0056884.1"/>
    </source>
</evidence>
<name>A0A9N9ZJS1_9HYPO</name>
<keyword evidence="2" id="KW-1185">Reference proteome</keyword>
<comment type="caution">
    <text evidence="1">The sequence shown here is derived from an EMBL/GenBank/DDBJ whole genome shotgun (WGS) entry which is preliminary data.</text>
</comment>
<organism evidence="1 2">
    <name type="scientific">Clonostachys solani</name>
    <dbReference type="NCBI Taxonomy" id="160281"/>
    <lineage>
        <taxon>Eukaryota</taxon>
        <taxon>Fungi</taxon>
        <taxon>Dikarya</taxon>
        <taxon>Ascomycota</taxon>
        <taxon>Pezizomycotina</taxon>
        <taxon>Sordariomycetes</taxon>
        <taxon>Hypocreomycetidae</taxon>
        <taxon>Hypocreales</taxon>
        <taxon>Bionectriaceae</taxon>
        <taxon>Clonostachys</taxon>
    </lineage>
</organism>
<sequence>MRPNSSSLYEMLSKWPTHWAPPKLVNDIEGCTIPKTRTQALVSETIGCRCLGVKLKRKKIA</sequence>